<protein>
    <submittedName>
        <fullName evidence="8">FAD/FMN-containing dehydrogenase</fullName>
    </submittedName>
</protein>
<reference evidence="9" key="1">
    <citation type="submission" date="2016-10" db="EMBL/GenBank/DDBJ databases">
        <authorList>
            <person name="Varghese N."/>
            <person name="Submissions S."/>
        </authorList>
    </citation>
    <scope>NUCLEOTIDE SEQUENCE [LARGE SCALE GENOMIC DNA]</scope>
    <source>
        <strain evidence="9">DSM 44993</strain>
    </source>
</reference>
<comment type="cofactor">
    <cofactor evidence="1">
        <name>FAD</name>
        <dbReference type="ChEBI" id="CHEBI:57692"/>
    </cofactor>
</comment>
<dbReference type="EMBL" id="FOEF01000020">
    <property type="protein sequence ID" value="SEP52378.1"/>
    <property type="molecule type" value="Genomic_DNA"/>
</dbReference>
<dbReference type="InterPro" id="IPR006094">
    <property type="entry name" value="Oxid_FAD_bind_N"/>
</dbReference>
<dbReference type="Proteomes" id="UP000198582">
    <property type="component" value="Unassembled WGS sequence"/>
</dbReference>
<evidence type="ECO:0000256" key="4">
    <source>
        <dbReference type="ARBA" id="ARBA00022827"/>
    </source>
</evidence>
<organism evidence="8 9">
    <name type="scientific">Amycolatopsis saalfeldensis</name>
    <dbReference type="NCBI Taxonomy" id="394193"/>
    <lineage>
        <taxon>Bacteria</taxon>
        <taxon>Bacillati</taxon>
        <taxon>Actinomycetota</taxon>
        <taxon>Actinomycetes</taxon>
        <taxon>Pseudonocardiales</taxon>
        <taxon>Pseudonocardiaceae</taxon>
        <taxon>Amycolatopsis</taxon>
    </lineage>
</organism>
<dbReference type="RefSeq" id="WP_245787650.1">
    <property type="nucleotide sequence ID" value="NZ_FOEF01000020.1"/>
</dbReference>
<dbReference type="InterPro" id="IPR036318">
    <property type="entry name" value="FAD-bd_PCMH-like_sf"/>
</dbReference>
<keyword evidence="5" id="KW-0560">Oxidoreductase</keyword>
<accession>A0A1H8YLV1</accession>
<name>A0A1H8YLV1_9PSEU</name>
<dbReference type="InterPro" id="IPR012951">
    <property type="entry name" value="BBE"/>
</dbReference>
<evidence type="ECO:0000256" key="6">
    <source>
        <dbReference type="SAM" id="MobiDB-lite"/>
    </source>
</evidence>
<keyword evidence="3" id="KW-0285">Flavoprotein</keyword>
<dbReference type="PANTHER" id="PTHR42973">
    <property type="entry name" value="BINDING OXIDOREDUCTASE, PUTATIVE (AFU_ORTHOLOGUE AFUA_1G17690)-RELATED"/>
    <property type="match status" value="1"/>
</dbReference>
<comment type="similarity">
    <text evidence="2">Belongs to the oxygen-dependent FAD-linked oxidoreductase family.</text>
</comment>
<feature type="domain" description="FAD-binding PCMH-type" evidence="7">
    <location>
        <begin position="47"/>
        <end position="227"/>
    </location>
</feature>
<evidence type="ECO:0000313" key="9">
    <source>
        <dbReference type="Proteomes" id="UP000198582"/>
    </source>
</evidence>
<dbReference type="GO" id="GO:0071949">
    <property type="term" value="F:FAD binding"/>
    <property type="evidence" value="ECO:0007669"/>
    <property type="project" value="InterPro"/>
</dbReference>
<evidence type="ECO:0000313" key="8">
    <source>
        <dbReference type="EMBL" id="SEP52378.1"/>
    </source>
</evidence>
<dbReference type="GO" id="GO:0016491">
    <property type="term" value="F:oxidoreductase activity"/>
    <property type="evidence" value="ECO:0007669"/>
    <property type="project" value="UniProtKB-KW"/>
</dbReference>
<dbReference type="PROSITE" id="PS51387">
    <property type="entry name" value="FAD_PCMH"/>
    <property type="match status" value="1"/>
</dbReference>
<gene>
    <name evidence="8" type="ORF">SAMN04489732_12041</name>
</gene>
<dbReference type="AlphaFoldDB" id="A0A1H8YLV1"/>
<keyword evidence="9" id="KW-1185">Reference proteome</keyword>
<dbReference type="PANTHER" id="PTHR42973:SF39">
    <property type="entry name" value="FAD-BINDING PCMH-TYPE DOMAIN-CONTAINING PROTEIN"/>
    <property type="match status" value="1"/>
</dbReference>
<dbReference type="SUPFAM" id="SSF56176">
    <property type="entry name" value="FAD-binding/transporter-associated domain-like"/>
    <property type="match status" value="1"/>
</dbReference>
<evidence type="ECO:0000256" key="1">
    <source>
        <dbReference type="ARBA" id="ARBA00001974"/>
    </source>
</evidence>
<evidence type="ECO:0000256" key="3">
    <source>
        <dbReference type="ARBA" id="ARBA00022630"/>
    </source>
</evidence>
<feature type="region of interest" description="Disordered" evidence="6">
    <location>
        <begin position="1"/>
        <end position="33"/>
    </location>
</feature>
<evidence type="ECO:0000259" key="7">
    <source>
        <dbReference type="PROSITE" id="PS51387"/>
    </source>
</evidence>
<dbReference type="Gene3D" id="3.30.465.10">
    <property type="match status" value="1"/>
</dbReference>
<dbReference type="InterPro" id="IPR016169">
    <property type="entry name" value="FAD-bd_PCMH_sub2"/>
</dbReference>
<dbReference type="Pfam" id="PF08031">
    <property type="entry name" value="BBE"/>
    <property type="match status" value="1"/>
</dbReference>
<dbReference type="STRING" id="394193.SAMN04489732_12041"/>
<evidence type="ECO:0000256" key="5">
    <source>
        <dbReference type="ARBA" id="ARBA00023002"/>
    </source>
</evidence>
<keyword evidence="4" id="KW-0274">FAD</keyword>
<dbReference type="Pfam" id="PF01565">
    <property type="entry name" value="FAD_binding_4"/>
    <property type="match status" value="1"/>
</dbReference>
<dbReference type="InterPro" id="IPR016166">
    <property type="entry name" value="FAD-bd_PCMH"/>
</dbReference>
<evidence type="ECO:0000256" key="2">
    <source>
        <dbReference type="ARBA" id="ARBA00005466"/>
    </source>
</evidence>
<sequence length="517" mass="55758">MSRLGRHLPTGGAAAAEGNGMRSRDPVSFGPQDPRYASIVPAHNRRFQGTPSVISVARSTEQVRRAVGDAVEAGLRVAVRSGGHCLEDFVASPAVRALIDLSQLSDVYYDPEMGAFAIEPGAKLGKVYDTLFREWGVTLPGGTCREVGAGGHFAGGGYGLLSRRYGMVIDHLYAVEVVLVDEAGEATAVVATREAADPHHDLWWAHTGGGGGNFGVVTRYWMRSPAADGTDPARLLPPAPSRMRRRTVSWSWDSMTPEVFARLVSAFGDWAERNSGPDSRGSQIWSALVVPHKSAGQVIFFAGCGDDVPDGEELVAAHADQLVAAVGVPAVFDLTEAVPFLDESNWAGEPTGRAKNKFADLRKGFTQAHIAALYRQFTRTDYTNPGALMSLSTFGGRVNAVAPEATATVARDSILRVYFTAGEWMSADDDARHIGWIREMYRDVFAGTGGVPVPGPVTAGSYINYPDSDLADPRWNSSGVSWETLYYQGNYPRLQAVKRRYDPQDVFRHALSVKPAG</sequence>
<dbReference type="InterPro" id="IPR050416">
    <property type="entry name" value="FAD-linked_Oxidoreductase"/>
</dbReference>
<dbReference type="Gene3D" id="3.40.462.20">
    <property type="match status" value="1"/>
</dbReference>
<proteinExistence type="inferred from homology"/>